<dbReference type="AlphaFoldDB" id="A0AAV7ST54"/>
<reference evidence="2" key="1">
    <citation type="journal article" date="2022" name="bioRxiv">
        <title>Sequencing and chromosome-scale assembly of the giantPleurodeles waltlgenome.</title>
        <authorList>
            <person name="Brown T."/>
            <person name="Elewa A."/>
            <person name="Iarovenko S."/>
            <person name="Subramanian E."/>
            <person name="Araus A.J."/>
            <person name="Petzold A."/>
            <person name="Susuki M."/>
            <person name="Suzuki K.-i.T."/>
            <person name="Hayashi T."/>
            <person name="Toyoda A."/>
            <person name="Oliveira C."/>
            <person name="Osipova E."/>
            <person name="Leigh N.D."/>
            <person name="Simon A."/>
            <person name="Yun M.H."/>
        </authorList>
    </citation>
    <scope>NUCLEOTIDE SEQUENCE</scope>
    <source>
        <strain evidence="2">20211129_DDA</strain>
        <tissue evidence="2">Liver</tissue>
    </source>
</reference>
<comment type="caution">
    <text evidence="2">The sequence shown here is derived from an EMBL/GenBank/DDBJ whole genome shotgun (WGS) entry which is preliminary data.</text>
</comment>
<keyword evidence="3" id="KW-1185">Reference proteome</keyword>
<evidence type="ECO:0000313" key="2">
    <source>
        <dbReference type="EMBL" id="KAJ1167266.1"/>
    </source>
</evidence>
<evidence type="ECO:0000313" key="3">
    <source>
        <dbReference type="Proteomes" id="UP001066276"/>
    </source>
</evidence>
<dbReference type="Proteomes" id="UP001066276">
    <property type="component" value="Chromosome 4_2"/>
</dbReference>
<name>A0AAV7ST54_PLEWA</name>
<feature type="region of interest" description="Disordered" evidence="1">
    <location>
        <begin position="42"/>
        <end position="78"/>
    </location>
</feature>
<gene>
    <name evidence="2" type="ORF">NDU88_007659</name>
</gene>
<evidence type="ECO:0000256" key="1">
    <source>
        <dbReference type="SAM" id="MobiDB-lite"/>
    </source>
</evidence>
<sequence length="98" mass="10724">MNTTETCNKSSRFRATIRISPCNLLHEWSNCFYCQRPTMLKPSSAARGRQRRRSGGRGGWGRVTHSTSVGIAGRQPEFPPAAADGVPWAAVPHVSVPC</sequence>
<protein>
    <submittedName>
        <fullName evidence="2">Uncharacterized protein</fullName>
    </submittedName>
</protein>
<proteinExistence type="predicted"/>
<accession>A0AAV7ST54</accession>
<dbReference type="EMBL" id="JANPWB010000008">
    <property type="protein sequence ID" value="KAJ1167266.1"/>
    <property type="molecule type" value="Genomic_DNA"/>
</dbReference>
<organism evidence="2 3">
    <name type="scientific">Pleurodeles waltl</name>
    <name type="common">Iberian ribbed newt</name>
    <dbReference type="NCBI Taxonomy" id="8319"/>
    <lineage>
        <taxon>Eukaryota</taxon>
        <taxon>Metazoa</taxon>
        <taxon>Chordata</taxon>
        <taxon>Craniata</taxon>
        <taxon>Vertebrata</taxon>
        <taxon>Euteleostomi</taxon>
        <taxon>Amphibia</taxon>
        <taxon>Batrachia</taxon>
        <taxon>Caudata</taxon>
        <taxon>Salamandroidea</taxon>
        <taxon>Salamandridae</taxon>
        <taxon>Pleurodelinae</taxon>
        <taxon>Pleurodeles</taxon>
    </lineage>
</organism>